<evidence type="ECO:0000313" key="3">
    <source>
        <dbReference type="EMBL" id="CAB4561340.1"/>
    </source>
</evidence>
<sequence>MKQVDCEEVKRNVHEFLHSELQETELEGITSHIANCESCEKHYDIEVVFNQVIQRSCDEAPTDELAERVKQRLREIQDHD</sequence>
<name>A0A6J6BX13_9ZZZZ</name>
<reference evidence="2" key="1">
    <citation type="submission" date="2020-05" db="EMBL/GenBank/DDBJ databases">
        <authorList>
            <person name="Chiriac C."/>
            <person name="Salcher M."/>
            <person name="Ghai R."/>
            <person name="Kavagutti S V."/>
        </authorList>
    </citation>
    <scope>NUCLEOTIDE SEQUENCE</scope>
</reference>
<dbReference type="InterPro" id="IPR027383">
    <property type="entry name" value="Znf_put"/>
</dbReference>
<dbReference type="EMBL" id="CAEZST010000005">
    <property type="protein sequence ID" value="CAB4543720.1"/>
    <property type="molecule type" value="Genomic_DNA"/>
</dbReference>
<protein>
    <submittedName>
        <fullName evidence="2">Unannotated protein</fullName>
    </submittedName>
</protein>
<dbReference type="EMBL" id="CAEZTO010000001">
    <property type="protein sequence ID" value="CAB4561340.1"/>
    <property type="molecule type" value="Genomic_DNA"/>
</dbReference>
<dbReference type="Pfam" id="PF13490">
    <property type="entry name" value="zf-HC2"/>
    <property type="match status" value="1"/>
</dbReference>
<evidence type="ECO:0000259" key="1">
    <source>
        <dbReference type="Pfam" id="PF13490"/>
    </source>
</evidence>
<accession>A0A6J6BX13</accession>
<organism evidence="2">
    <name type="scientific">freshwater metagenome</name>
    <dbReference type="NCBI Taxonomy" id="449393"/>
    <lineage>
        <taxon>unclassified sequences</taxon>
        <taxon>metagenomes</taxon>
        <taxon>ecological metagenomes</taxon>
    </lineage>
</organism>
<gene>
    <name evidence="2" type="ORF">UFOPK1503_00441</name>
    <name evidence="3" type="ORF">UFOPK1693_00040</name>
</gene>
<proteinExistence type="predicted"/>
<feature type="domain" description="Putative zinc-finger" evidence="1">
    <location>
        <begin position="6"/>
        <end position="39"/>
    </location>
</feature>
<evidence type="ECO:0000313" key="2">
    <source>
        <dbReference type="EMBL" id="CAB4543720.1"/>
    </source>
</evidence>
<dbReference type="AlphaFoldDB" id="A0A6J6BX13"/>